<reference evidence="4" key="1">
    <citation type="submission" date="2022-11" db="UniProtKB">
        <authorList>
            <consortium name="WormBaseParasite"/>
        </authorList>
    </citation>
    <scope>IDENTIFICATION</scope>
</reference>
<feature type="region of interest" description="Disordered" evidence="2">
    <location>
        <begin position="161"/>
        <end position="181"/>
    </location>
</feature>
<feature type="compositionally biased region" description="Polar residues" evidence="2">
    <location>
        <begin position="384"/>
        <end position="403"/>
    </location>
</feature>
<organism evidence="3 4">
    <name type="scientific">Plectus sambesii</name>
    <dbReference type="NCBI Taxonomy" id="2011161"/>
    <lineage>
        <taxon>Eukaryota</taxon>
        <taxon>Metazoa</taxon>
        <taxon>Ecdysozoa</taxon>
        <taxon>Nematoda</taxon>
        <taxon>Chromadorea</taxon>
        <taxon>Plectida</taxon>
        <taxon>Plectina</taxon>
        <taxon>Plectoidea</taxon>
        <taxon>Plectidae</taxon>
        <taxon>Plectus</taxon>
    </lineage>
</organism>
<dbReference type="AlphaFoldDB" id="A0A914WJ34"/>
<dbReference type="PANTHER" id="PTHR46706:SF12">
    <property type="entry name" value="PROTEIN QUA-1-RELATED"/>
    <property type="match status" value="1"/>
</dbReference>
<dbReference type="PANTHER" id="PTHR46706">
    <property type="entry name" value="PROTEIN QUA-1-RELATED"/>
    <property type="match status" value="1"/>
</dbReference>
<evidence type="ECO:0000313" key="3">
    <source>
        <dbReference type="Proteomes" id="UP000887566"/>
    </source>
</evidence>
<feature type="region of interest" description="Disordered" evidence="2">
    <location>
        <begin position="361"/>
        <end position="418"/>
    </location>
</feature>
<accession>A0A914WJ34</accession>
<feature type="compositionally biased region" description="Basic and acidic residues" evidence="2">
    <location>
        <begin position="545"/>
        <end position="555"/>
    </location>
</feature>
<feature type="region of interest" description="Disordered" evidence="2">
    <location>
        <begin position="512"/>
        <end position="573"/>
    </location>
</feature>
<feature type="compositionally biased region" description="Basic and acidic residues" evidence="2">
    <location>
        <begin position="112"/>
        <end position="128"/>
    </location>
</feature>
<dbReference type="Proteomes" id="UP000887566">
    <property type="component" value="Unplaced"/>
</dbReference>
<sequence>MDSITGRAVDGAAEGRRWALAGSVASTNHGRYRSAARRRSFVVLVAGRRSFLQLTGASFCGTGAIPFRFEVLPNGLPVLGCATPSCFGGDDSGRLSRQDSQFINGPGGIKDGFLREGDEERPRFRHPDAPPQRATCSPEASEENCAGAERWLAGLKQLEESTDASAVDDSPSSRHRSPHCPNSRPIGTLSVCSDAAMRFSGVGILLVALVSAVFGQEAGGDTTLLRARCGRGQLVHRVSVFEDGVIEAECGPQPCGVSGARCRENQAACRDRSDVLAGMHWSSNGQSLVLRCCTLEMPERVYVGTDLISHGSFYSGGLVAPSDSIGLGNIEYDYVSNLRMELDGVRVWVYRLMCPNDQRGANTTAPRVIGTTVPPPFSAPVATNVPQSQTQGQSNSVGQSNNPVLFGQQAPGLNPSPAAPAGLPAPFAAAAARPAAPAAASSAFAAPVNSAALPAASSFASPAASPGVASFPAPPPPPPVASPPHAFPFALPALPAAPAAVPAAPLAAQSAAPSVPPFVPSVAPASQPPTAPETSAVEQPELSEEERRRREDYARRRQILLNRFGPPTKHRPV</sequence>
<keyword evidence="1" id="KW-0217">Developmental protein</keyword>
<dbReference type="InterPro" id="IPR052140">
    <property type="entry name" value="Dev_Signal_Hedgehog-like"/>
</dbReference>
<protein>
    <submittedName>
        <fullName evidence="4">Uncharacterized protein</fullName>
    </submittedName>
</protein>
<dbReference type="WBParaSite" id="PSAMB.scaffold43size100268.g1215.t1">
    <property type="protein sequence ID" value="PSAMB.scaffold43size100268.g1215.t1"/>
    <property type="gene ID" value="PSAMB.scaffold43size100268.g1215"/>
</dbReference>
<evidence type="ECO:0000256" key="1">
    <source>
        <dbReference type="ARBA" id="ARBA00022473"/>
    </source>
</evidence>
<evidence type="ECO:0000313" key="4">
    <source>
        <dbReference type="WBParaSite" id="PSAMB.scaffold43size100268.g1215.t1"/>
    </source>
</evidence>
<evidence type="ECO:0000256" key="2">
    <source>
        <dbReference type="SAM" id="MobiDB-lite"/>
    </source>
</evidence>
<proteinExistence type="predicted"/>
<name>A0A914WJ34_9BILA</name>
<feature type="region of interest" description="Disordered" evidence="2">
    <location>
        <begin position="97"/>
        <end position="140"/>
    </location>
</feature>
<keyword evidence="3" id="KW-1185">Reference proteome</keyword>